<sequence length="51" mass="5967">ENLSVCGSRWWLRCVLLNILLFLLLFFLTTPAIIVNTMDKFNVTRPVESLR</sequence>
<feature type="transmembrane region" description="Helical" evidence="1">
    <location>
        <begin position="15"/>
        <end position="35"/>
    </location>
</feature>
<dbReference type="Proteomes" id="UP001529510">
    <property type="component" value="Unassembled WGS sequence"/>
</dbReference>
<evidence type="ECO:0000313" key="2">
    <source>
        <dbReference type="EMBL" id="KAL0170538.1"/>
    </source>
</evidence>
<gene>
    <name evidence="2" type="ORF">M9458_035134</name>
</gene>
<evidence type="ECO:0000256" key="1">
    <source>
        <dbReference type="SAM" id="Phobius"/>
    </source>
</evidence>
<keyword evidence="1" id="KW-1133">Transmembrane helix</keyword>
<keyword evidence="1" id="KW-0472">Membrane</keyword>
<feature type="non-terminal residue" evidence="2">
    <location>
        <position position="1"/>
    </location>
</feature>
<feature type="non-terminal residue" evidence="2">
    <location>
        <position position="51"/>
    </location>
</feature>
<proteinExistence type="predicted"/>
<name>A0ABD0PBT0_CIRMR</name>
<evidence type="ECO:0000313" key="3">
    <source>
        <dbReference type="Proteomes" id="UP001529510"/>
    </source>
</evidence>
<protein>
    <submittedName>
        <fullName evidence="2">Uncharacterized protein</fullName>
    </submittedName>
</protein>
<keyword evidence="3" id="KW-1185">Reference proteome</keyword>
<accession>A0ABD0PBT0</accession>
<keyword evidence="1" id="KW-0812">Transmembrane</keyword>
<dbReference type="AlphaFoldDB" id="A0ABD0PBT0"/>
<comment type="caution">
    <text evidence="2">The sequence shown here is derived from an EMBL/GenBank/DDBJ whole genome shotgun (WGS) entry which is preliminary data.</text>
</comment>
<organism evidence="2 3">
    <name type="scientific">Cirrhinus mrigala</name>
    <name type="common">Mrigala</name>
    <dbReference type="NCBI Taxonomy" id="683832"/>
    <lineage>
        <taxon>Eukaryota</taxon>
        <taxon>Metazoa</taxon>
        <taxon>Chordata</taxon>
        <taxon>Craniata</taxon>
        <taxon>Vertebrata</taxon>
        <taxon>Euteleostomi</taxon>
        <taxon>Actinopterygii</taxon>
        <taxon>Neopterygii</taxon>
        <taxon>Teleostei</taxon>
        <taxon>Ostariophysi</taxon>
        <taxon>Cypriniformes</taxon>
        <taxon>Cyprinidae</taxon>
        <taxon>Labeoninae</taxon>
        <taxon>Labeonini</taxon>
        <taxon>Cirrhinus</taxon>
    </lineage>
</organism>
<reference evidence="2 3" key="1">
    <citation type="submission" date="2024-05" db="EMBL/GenBank/DDBJ databases">
        <title>Genome sequencing and assembly of Indian major carp, Cirrhinus mrigala (Hamilton, 1822).</title>
        <authorList>
            <person name="Mohindra V."/>
            <person name="Chowdhury L.M."/>
            <person name="Lal K."/>
            <person name="Jena J.K."/>
        </authorList>
    </citation>
    <scope>NUCLEOTIDE SEQUENCE [LARGE SCALE GENOMIC DNA]</scope>
    <source>
        <strain evidence="2">CM1030</strain>
        <tissue evidence="2">Blood</tissue>
    </source>
</reference>
<dbReference type="EMBL" id="JAMKFB020000017">
    <property type="protein sequence ID" value="KAL0170538.1"/>
    <property type="molecule type" value="Genomic_DNA"/>
</dbReference>